<proteinExistence type="predicted"/>
<keyword evidence="2" id="KW-1185">Reference proteome</keyword>
<evidence type="ECO:0000313" key="2">
    <source>
        <dbReference type="Proteomes" id="UP000427906"/>
    </source>
</evidence>
<dbReference type="AlphaFoldDB" id="A0A5K7YX12"/>
<protein>
    <submittedName>
        <fullName evidence="1">Uncharacterized protein</fullName>
    </submittedName>
</protein>
<sequence>MAFNRDDVWMFKTIRSPTRASAVLMASTFISISLPPPSPWQVSLEEQDAQALERVVFTHAVPDPSVPILKTTPSSVAINVSLYLVESTGMTMITR</sequence>
<organism evidence="1 2">
    <name type="scientific">Desulfosarcina alkanivorans</name>
    <dbReference type="NCBI Taxonomy" id="571177"/>
    <lineage>
        <taxon>Bacteria</taxon>
        <taxon>Pseudomonadati</taxon>
        <taxon>Thermodesulfobacteriota</taxon>
        <taxon>Desulfobacteria</taxon>
        <taxon>Desulfobacterales</taxon>
        <taxon>Desulfosarcinaceae</taxon>
        <taxon>Desulfosarcina</taxon>
    </lineage>
</organism>
<name>A0A5K7YX12_9BACT</name>
<evidence type="ECO:0000313" key="1">
    <source>
        <dbReference type="EMBL" id="BBO69227.1"/>
    </source>
</evidence>
<accession>A0A5K7YX12</accession>
<dbReference type="EMBL" id="AP021874">
    <property type="protein sequence ID" value="BBO69227.1"/>
    <property type="molecule type" value="Genomic_DNA"/>
</dbReference>
<gene>
    <name evidence="1" type="ORF">DSCA_31570</name>
</gene>
<reference evidence="1 2" key="1">
    <citation type="submission" date="2019-11" db="EMBL/GenBank/DDBJ databases">
        <title>Comparative genomics of hydrocarbon-degrading Desulfosarcina strains.</title>
        <authorList>
            <person name="Watanabe M."/>
            <person name="Kojima H."/>
            <person name="Fukui M."/>
        </authorList>
    </citation>
    <scope>NUCLEOTIDE SEQUENCE [LARGE SCALE GENOMIC DNA]</scope>
    <source>
        <strain evidence="1 2">PL12</strain>
    </source>
</reference>
<dbReference type="KEGG" id="dalk:DSCA_31570"/>
<dbReference type="Proteomes" id="UP000427906">
    <property type="component" value="Chromosome"/>
</dbReference>